<accession>A0ABU9CG23</accession>
<dbReference type="Proteomes" id="UP001365405">
    <property type="component" value="Unassembled WGS sequence"/>
</dbReference>
<keyword evidence="5" id="KW-1185">Reference proteome</keyword>
<evidence type="ECO:0000259" key="3">
    <source>
        <dbReference type="Pfam" id="PF13511"/>
    </source>
</evidence>
<proteinExistence type="predicted"/>
<evidence type="ECO:0000256" key="1">
    <source>
        <dbReference type="SAM" id="MobiDB-lite"/>
    </source>
</evidence>
<feature type="compositionally biased region" description="Low complexity" evidence="1">
    <location>
        <begin position="59"/>
        <end position="99"/>
    </location>
</feature>
<feature type="region of interest" description="Disordered" evidence="1">
    <location>
        <begin position="31"/>
        <end position="136"/>
    </location>
</feature>
<protein>
    <submittedName>
        <fullName evidence="4">DUF4124 domain-containing protein</fullName>
    </submittedName>
</protein>
<dbReference type="Pfam" id="PF13511">
    <property type="entry name" value="DUF4124"/>
    <property type="match status" value="1"/>
</dbReference>
<feature type="domain" description="DUF4124" evidence="3">
    <location>
        <begin position="18"/>
        <end position="70"/>
    </location>
</feature>
<organism evidence="4 5">
    <name type="scientific">Pseudaquabacterium inlustre</name>
    <dbReference type="NCBI Taxonomy" id="2984192"/>
    <lineage>
        <taxon>Bacteria</taxon>
        <taxon>Pseudomonadati</taxon>
        <taxon>Pseudomonadota</taxon>
        <taxon>Betaproteobacteria</taxon>
        <taxon>Burkholderiales</taxon>
        <taxon>Sphaerotilaceae</taxon>
        <taxon>Pseudaquabacterium</taxon>
    </lineage>
</organism>
<name>A0ABU9CG23_9BURK</name>
<dbReference type="RefSeq" id="WP_341410331.1">
    <property type="nucleotide sequence ID" value="NZ_JBBUTH010000004.1"/>
</dbReference>
<gene>
    <name evidence="4" type="ORF">AACH10_10455</name>
</gene>
<dbReference type="InterPro" id="IPR025392">
    <property type="entry name" value="DUF4124"/>
</dbReference>
<evidence type="ECO:0000256" key="2">
    <source>
        <dbReference type="SAM" id="SignalP"/>
    </source>
</evidence>
<evidence type="ECO:0000313" key="5">
    <source>
        <dbReference type="Proteomes" id="UP001365405"/>
    </source>
</evidence>
<feature type="chain" id="PRO_5045845569" evidence="2">
    <location>
        <begin position="30"/>
        <end position="181"/>
    </location>
</feature>
<sequence>MSPARPHSRLPALLLGSLLLALATGAAQAQYKWKDSRGQMHVSDMPPPREVPDKDILQRPAPRVAPPANAGKSPAPAGTPSTDAASAPAAAPSARAPTDPELESRRKKLEQDARSQQRADEERQARQRAENCERARQSLATLQSGQRLFRVNAQGEREVLDDSARNADLQRARSVIAADCR</sequence>
<feature type="signal peptide" evidence="2">
    <location>
        <begin position="1"/>
        <end position="29"/>
    </location>
</feature>
<evidence type="ECO:0000313" key="4">
    <source>
        <dbReference type="EMBL" id="MEK8050661.1"/>
    </source>
</evidence>
<reference evidence="4 5" key="1">
    <citation type="submission" date="2024-04" db="EMBL/GenBank/DDBJ databases">
        <title>Novel species of the genus Ideonella isolated from streams.</title>
        <authorList>
            <person name="Lu H."/>
        </authorList>
    </citation>
    <scope>NUCLEOTIDE SEQUENCE [LARGE SCALE GENOMIC DNA]</scope>
    <source>
        <strain evidence="4 5">DXS22W</strain>
    </source>
</reference>
<comment type="caution">
    <text evidence="4">The sequence shown here is derived from an EMBL/GenBank/DDBJ whole genome shotgun (WGS) entry which is preliminary data.</text>
</comment>
<dbReference type="EMBL" id="JBBUTH010000004">
    <property type="protein sequence ID" value="MEK8050661.1"/>
    <property type="molecule type" value="Genomic_DNA"/>
</dbReference>
<keyword evidence="2" id="KW-0732">Signal</keyword>
<feature type="compositionally biased region" description="Basic and acidic residues" evidence="1">
    <location>
        <begin position="109"/>
        <end position="136"/>
    </location>
</feature>